<protein>
    <recommendedName>
        <fullName evidence="11">Importin subunit alpha</fullName>
    </recommendedName>
</protein>
<dbReference type="PROSITE" id="PS50176">
    <property type="entry name" value="ARM_REPEAT"/>
    <property type="match status" value="3"/>
</dbReference>
<reference evidence="14" key="2">
    <citation type="submission" date="2019-01" db="EMBL/GenBank/DDBJ databases">
        <authorList>
            <person name="Graves T."/>
            <person name="Eichler E.E."/>
            <person name="Wilson R.K."/>
        </authorList>
    </citation>
    <scope>NUCLEOTIDE SEQUENCE [LARGE SCALE GENOMIC DNA]</scope>
    <source>
        <strain evidence="14">17573</strain>
    </source>
</reference>
<dbReference type="GO" id="GO:0061608">
    <property type="term" value="F:nuclear import signal receptor activity"/>
    <property type="evidence" value="ECO:0000318"/>
    <property type="project" value="GO_Central"/>
</dbReference>
<name>A0A1D5RGP8_MACMU</name>
<dbReference type="InterPro" id="IPR016024">
    <property type="entry name" value="ARM-type_fold"/>
</dbReference>
<dbReference type="FunFam" id="1.20.5.690:FF:000004">
    <property type="entry name" value="Importin subunit alpha"/>
    <property type="match status" value="1"/>
</dbReference>
<reference evidence="14" key="3">
    <citation type="submission" date="2025-08" db="UniProtKB">
        <authorList>
            <consortium name="Ensembl"/>
        </authorList>
    </citation>
    <scope>IDENTIFICATION</scope>
    <source>
        <strain evidence="14">17573</strain>
    </source>
</reference>
<dbReference type="STRING" id="9544.ENSMMUP00000059492"/>
<dbReference type="Pfam" id="PF16186">
    <property type="entry name" value="Arm_3"/>
    <property type="match status" value="1"/>
</dbReference>
<dbReference type="Bgee" id="ENSMMUG00000018083">
    <property type="expression patterns" value="Expressed in spermatocyte and 22 other cell types or tissues"/>
</dbReference>
<evidence type="ECO:0000256" key="10">
    <source>
        <dbReference type="ARBA" id="ARBA00023242"/>
    </source>
</evidence>
<reference evidence="15" key="1">
    <citation type="journal article" date="2007" name="Science">
        <title>Evolutionary and biomedical insights from the rhesus macaque genome.</title>
        <authorList>
            <person name="Gibbs R.A."/>
            <person name="Rogers J."/>
            <person name="Katze M.G."/>
            <person name="Bumgarner R."/>
            <person name="Weinstock G.M."/>
            <person name="Mardis E.R."/>
            <person name="Remington K.A."/>
            <person name="Strausberg R.L."/>
            <person name="Venter J.C."/>
            <person name="Wilson R.K."/>
            <person name="Batzer M.A."/>
            <person name="Bustamante C.D."/>
            <person name="Eichler E.E."/>
            <person name="Hahn M.W."/>
            <person name="Hardison R.C."/>
            <person name="Makova K.D."/>
            <person name="Miller W."/>
            <person name="Milosavljevic A."/>
            <person name="Palermo R.E."/>
            <person name="Siepel A."/>
            <person name="Sikela J.M."/>
            <person name="Attaway T."/>
            <person name="Bell S."/>
            <person name="Bernard K.E."/>
            <person name="Buhay C.J."/>
            <person name="Chandrabose M.N."/>
            <person name="Dao M."/>
            <person name="Davis C."/>
            <person name="Delehaunty K.D."/>
            <person name="Ding Y."/>
            <person name="Dinh H.H."/>
            <person name="Dugan-Rocha S."/>
            <person name="Fulton L.A."/>
            <person name="Gabisi R.A."/>
            <person name="Garner T.T."/>
            <person name="Godfrey J."/>
            <person name="Hawes A.C."/>
            <person name="Hernandez J."/>
            <person name="Hines S."/>
            <person name="Holder M."/>
            <person name="Hume J."/>
            <person name="Jhangiani S.N."/>
            <person name="Joshi V."/>
            <person name="Khan Z.M."/>
            <person name="Kirkness E.F."/>
            <person name="Cree A."/>
            <person name="Fowler R.G."/>
            <person name="Lee S."/>
            <person name="Lewis L.R."/>
            <person name="Li Z."/>
            <person name="Liu Y.-S."/>
            <person name="Moore S.M."/>
            <person name="Muzny D."/>
            <person name="Nazareth L.V."/>
            <person name="Ngo D.N."/>
            <person name="Okwuonu G.O."/>
            <person name="Pai G."/>
            <person name="Parker D."/>
            <person name="Paul H.A."/>
            <person name="Pfannkoch C."/>
            <person name="Pohl C.S."/>
            <person name="Rogers Y.-H.C."/>
            <person name="Ruiz S.J."/>
            <person name="Sabo A."/>
            <person name="Santibanez J."/>
            <person name="Schneider B.W."/>
            <person name="Smith S.M."/>
            <person name="Sodergren E."/>
            <person name="Svatek A.F."/>
            <person name="Utterback T.R."/>
            <person name="Vattathil S."/>
            <person name="Warren W."/>
            <person name="White C.S."/>
            <person name="Chinwalla A.T."/>
            <person name="Feng Y."/>
            <person name="Halpern A.L."/>
            <person name="Hillier L.W."/>
            <person name="Huang X."/>
            <person name="Minx P."/>
            <person name="Nelson J.O."/>
            <person name="Pepin K.H."/>
            <person name="Qin X."/>
            <person name="Sutton G.G."/>
            <person name="Venter E."/>
            <person name="Walenz B.P."/>
            <person name="Wallis J.W."/>
            <person name="Worley K.C."/>
            <person name="Yang S.-P."/>
            <person name="Jones S.M."/>
            <person name="Marra M.A."/>
            <person name="Rocchi M."/>
            <person name="Schein J.E."/>
            <person name="Baertsch R."/>
            <person name="Clarke L."/>
            <person name="Csuros M."/>
            <person name="Glasscock J."/>
            <person name="Harris R.A."/>
            <person name="Havlak P."/>
            <person name="Jackson A.R."/>
            <person name="Jiang H."/>
            <person name="Liu Y."/>
            <person name="Messina D.N."/>
            <person name="Shen Y."/>
            <person name="Song H.X.-Z."/>
            <person name="Wylie T."/>
            <person name="Zhang L."/>
            <person name="Birney E."/>
            <person name="Han K."/>
            <person name="Konkel M.K."/>
            <person name="Lee J."/>
            <person name="Smit A.F.A."/>
            <person name="Ullmer B."/>
            <person name="Wang H."/>
            <person name="Xing J."/>
            <person name="Burhans R."/>
            <person name="Cheng Z."/>
            <person name="Karro J.E."/>
            <person name="Ma J."/>
            <person name="Raney B."/>
            <person name="She X."/>
            <person name="Cox M.J."/>
            <person name="Demuth J.P."/>
            <person name="Dumas L.J."/>
            <person name="Han S.-G."/>
            <person name="Hopkins J."/>
            <person name="Karimpour-Fard A."/>
            <person name="Kim Y.H."/>
            <person name="Pollack J.R."/>
            <person name="Vinar T."/>
            <person name="Addo-Quaye C."/>
            <person name="Degenhardt J."/>
            <person name="Denby A."/>
            <person name="Hubisz M.J."/>
            <person name="Indap A."/>
            <person name="Kosiol C."/>
            <person name="Lahn B.T."/>
            <person name="Lawson H.A."/>
            <person name="Marklein A."/>
            <person name="Nielsen R."/>
            <person name="Vallender E.J."/>
            <person name="Clark A.G."/>
            <person name="Ferguson B."/>
            <person name="Hernandez R.D."/>
            <person name="Hirani K."/>
            <person name="Kehrer-Sawatzki H."/>
            <person name="Kolb J."/>
            <person name="Patil S."/>
            <person name="Pu L.-L."/>
            <person name="Ren Y."/>
            <person name="Smith D.G."/>
            <person name="Wheeler D.A."/>
            <person name="Schenck I."/>
            <person name="Ball E.V."/>
            <person name="Chen R."/>
            <person name="Cooper D.N."/>
            <person name="Giardine B."/>
            <person name="Hsu F."/>
            <person name="Kent W.J."/>
            <person name="Lesk A."/>
            <person name="Nelson D.L."/>
            <person name="O'brien W.E."/>
            <person name="Pruefer K."/>
            <person name="Stenson P.D."/>
            <person name="Wallace J.C."/>
            <person name="Ke H."/>
            <person name="Liu X.-M."/>
            <person name="Wang P."/>
            <person name="Xiang A.P."/>
            <person name="Yang F."/>
            <person name="Barber G.P."/>
            <person name="Haussler D."/>
            <person name="Karolchik D."/>
            <person name="Kern A.D."/>
            <person name="Kuhn R.M."/>
            <person name="Smith K.E."/>
            <person name="Zwieg A.S."/>
        </authorList>
    </citation>
    <scope>NUCLEOTIDE SEQUENCE [LARGE SCALE GENOMIC DNA]</scope>
    <source>
        <strain evidence="15">17573</strain>
    </source>
</reference>
<dbReference type="InterPro" id="IPR002652">
    <property type="entry name" value="Importin-a_IBB"/>
</dbReference>
<dbReference type="InterPro" id="IPR024931">
    <property type="entry name" value="Importin_alpha"/>
</dbReference>
<reference evidence="14" key="4">
    <citation type="submission" date="2025-09" db="UniProtKB">
        <authorList>
            <consortium name="Ensembl"/>
        </authorList>
    </citation>
    <scope>IDENTIFICATION</scope>
    <source>
        <strain evidence="14">17573</strain>
    </source>
</reference>
<evidence type="ECO:0000256" key="3">
    <source>
        <dbReference type="ARBA" id="ARBA00010394"/>
    </source>
</evidence>
<dbReference type="PROSITE" id="PS51214">
    <property type="entry name" value="IBB"/>
    <property type="match status" value="1"/>
</dbReference>
<evidence type="ECO:0000256" key="4">
    <source>
        <dbReference type="ARBA" id="ARBA00022448"/>
    </source>
</evidence>
<dbReference type="InterPro" id="IPR036975">
    <property type="entry name" value="Importin-a_IBB_sf"/>
</dbReference>
<dbReference type="GO" id="GO:0014046">
    <property type="term" value="P:dopamine secretion"/>
    <property type="evidence" value="ECO:0007669"/>
    <property type="project" value="Ensembl"/>
</dbReference>
<feature type="repeat" description="ARM" evidence="12">
    <location>
        <begin position="157"/>
        <end position="184"/>
    </location>
</feature>
<evidence type="ECO:0000256" key="8">
    <source>
        <dbReference type="ARBA" id="ARBA00022927"/>
    </source>
</evidence>
<dbReference type="InterPro" id="IPR000225">
    <property type="entry name" value="Armadillo"/>
</dbReference>
<dbReference type="VEuPathDB" id="HostDB:ENSMMUG00000018083"/>
<keyword evidence="10" id="KW-0539">Nucleus</keyword>
<dbReference type="SMART" id="SM00185">
    <property type="entry name" value="ARM"/>
    <property type="match status" value="8"/>
</dbReference>
<evidence type="ECO:0000313" key="15">
    <source>
        <dbReference type="Proteomes" id="UP000006718"/>
    </source>
</evidence>
<dbReference type="GO" id="GO:0008139">
    <property type="term" value="F:nuclear localization sequence binding"/>
    <property type="evidence" value="ECO:0000318"/>
    <property type="project" value="GO_Central"/>
</dbReference>
<keyword evidence="6" id="KW-0597">Phosphoprotein</keyword>
<dbReference type="GO" id="GO:0042542">
    <property type="term" value="P:response to hydrogen peroxide"/>
    <property type="evidence" value="ECO:0007669"/>
    <property type="project" value="Ensembl"/>
</dbReference>
<dbReference type="GO" id="GO:0042564">
    <property type="term" value="C:NLS-dependent protein nuclear import complex"/>
    <property type="evidence" value="ECO:0007669"/>
    <property type="project" value="Ensembl"/>
</dbReference>
<evidence type="ECO:0000256" key="12">
    <source>
        <dbReference type="PROSITE-ProRule" id="PRU00259"/>
    </source>
</evidence>
<dbReference type="SMR" id="A0A1D5RGP8"/>
<evidence type="ECO:0000259" key="13">
    <source>
        <dbReference type="PROSITE" id="PS51214"/>
    </source>
</evidence>
<dbReference type="InterPro" id="IPR011989">
    <property type="entry name" value="ARM-like"/>
</dbReference>
<keyword evidence="7" id="KW-0677">Repeat</keyword>
<dbReference type="Proteomes" id="UP000006718">
    <property type="component" value="Chromosome 2"/>
</dbReference>
<dbReference type="PANTHER" id="PTHR23316">
    <property type="entry name" value="IMPORTIN ALPHA"/>
    <property type="match status" value="1"/>
</dbReference>
<dbReference type="Pfam" id="PF01749">
    <property type="entry name" value="IBB"/>
    <property type="match status" value="1"/>
</dbReference>
<evidence type="ECO:0000256" key="2">
    <source>
        <dbReference type="ARBA" id="ARBA00004496"/>
    </source>
</evidence>
<keyword evidence="9" id="KW-0007">Acetylation</keyword>
<sequence length="548" mass="61455">MADNEKLDNQRLKNFKNKGRDLETMRRQRNEVVVELRKNKRDEHLLKRRNVPHEDICEDSDIDGDYRVQNTSLEAIVQNASSDNQGIQLSAVQAARKLLSSDRNPPIDDLIKSGILPILVHCLERDDNPSLQFEAAWALTNIASGTSEQTQAVVQSNAVPLFLRLLHSPHQNVCEQAVWALGNIIGDGPQCRDYVISLGVVKPLLSFISPSIPITFLRNVTWVMVNLCRHKDPPPPMETIQEILPALCVLIHHTDVNILVDTVWALSYLTDAGNEQIQMVIDSGIVPHLVPLLSHQEVKVQTAALRAVGNIVTGTDEQTQVVLNCDALSHFPALLTHPKEKINKEAVWFLSNITAGNQQQVQAVIDANLVPMIIHLLDKGDFGTQKEAAWAISNLTISGRKDQVAYLIQQNVIPPFCNLLTVKDAQVVQVVLDGLSNILKMAEDEAETIGNLIEECGGLEKIEQLQNHENEDIYKLAYEIIDQFFSSDDVFNNFVVFLVLYINIDLDEVLYIYSKLGGCTCMYFFGMELKQMYDSNVTSFENINISIF</sequence>
<dbReference type="GeneTree" id="ENSGT01050000244891"/>
<feature type="repeat" description="ARM" evidence="12">
    <location>
        <begin position="114"/>
        <end position="158"/>
    </location>
</feature>
<comment type="subcellular location">
    <subcellularLocation>
        <location evidence="2">Cytoplasm</location>
    </subcellularLocation>
    <subcellularLocation>
        <location evidence="1">Nucleus</location>
    </subcellularLocation>
</comment>
<dbReference type="InParanoid" id="A0A1D5RGP8"/>
<dbReference type="OMA" id="IPRDGFN"/>
<dbReference type="AlphaFoldDB" id="A0A1D5RGP8"/>
<dbReference type="FunCoup" id="A0A1D5RGP8">
    <property type="interactions" value="3565"/>
</dbReference>
<comment type="similarity">
    <text evidence="3 11">Belongs to the importin alpha family.</text>
</comment>
<dbReference type="Gene3D" id="1.25.10.10">
    <property type="entry name" value="Leucine-rich Repeat Variant"/>
    <property type="match status" value="1"/>
</dbReference>
<dbReference type="GO" id="GO:0005643">
    <property type="term" value="C:nuclear pore"/>
    <property type="evidence" value="ECO:0007669"/>
    <property type="project" value="Ensembl"/>
</dbReference>
<evidence type="ECO:0000256" key="5">
    <source>
        <dbReference type="ARBA" id="ARBA00022490"/>
    </source>
</evidence>
<dbReference type="ExpressionAtlas" id="A0A1D5RGP8">
    <property type="expression patterns" value="baseline"/>
</dbReference>
<evidence type="ECO:0000256" key="7">
    <source>
        <dbReference type="ARBA" id="ARBA00022737"/>
    </source>
</evidence>
<dbReference type="GO" id="GO:0010467">
    <property type="term" value="P:gene expression"/>
    <property type="evidence" value="ECO:0007669"/>
    <property type="project" value="Ensembl"/>
</dbReference>
<evidence type="ECO:0000256" key="9">
    <source>
        <dbReference type="ARBA" id="ARBA00022990"/>
    </source>
</evidence>
<dbReference type="GO" id="GO:0001673">
    <property type="term" value="C:male germ cell nucleus"/>
    <property type="evidence" value="ECO:0007669"/>
    <property type="project" value="Ensembl"/>
</dbReference>
<proteinExistence type="inferred from homology"/>
<dbReference type="GO" id="GO:0005634">
    <property type="term" value="C:nucleus"/>
    <property type="evidence" value="ECO:0000318"/>
    <property type="project" value="GO_Central"/>
</dbReference>
<dbReference type="GO" id="GO:0006607">
    <property type="term" value="P:NLS-bearing protein import into nucleus"/>
    <property type="evidence" value="ECO:0000318"/>
    <property type="project" value="GO_Central"/>
</dbReference>
<dbReference type="GO" id="GO:0031965">
    <property type="term" value="C:nuclear membrane"/>
    <property type="evidence" value="ECO:0007669"/>
    <property type="project" value="Ensembl"/>
</dbReference>
<keyword evidence="5" id="KW-0963">Cytoplasm</keyword>
<feature type="repeat" description="ARM" evidence="12">
    <location>
        <begin position="284"/>
        <end position="322"/>
    </location>
</feature>
<evidence type="ECO:0000313" key="14">
    <source>
        <dbReference type="Ensembl" id="ENSMMUP00000059492.2"/>
    </source>
</evidence>
<evidence type="ECO:0000256" key="11">
    <source>
        <dbReference type="PIRNR" id="PIRNR005673"/>
    </source>
</evidence>
<gene>
    <name evidence="14 16" type="primary">KPNA4</name>
</gene>
<dbReference type="Pfam" id="PF00514">
    <property type="entry name" value="Arm"/>
    <property type="match status" value="8"/>
</dbReference>
<dbReference type="GO" id="GO:0005654">
    <property type="term" value="C:nucleoplasm"/>
    <property type="evidence" value="ECO:0000318"/>
    <property type="project" value="GO_Central"/>
</dbReference>
<dbReference type="VGNC" id="VGNC:74201">
    <property type="gene designation" value="KPNA4"/>
</dbReference>
<dbReference type="GO" id="GO:0005737">
    <property type="term" value="C:cytoplasm"/>
    <property type="evidence" value="ECO:0007669"/>
    <property type="project" value="UniProtKB-SubCell"/>
</dbReference>
<keyword evidence="8 11" id="KW-0653">Protein transport</keyword>
<dbReference type="FunFam" id="1.25.10.10:FF:000009">
    <property type="entry name" value="Importin subunit alpha"/>
    <property type="match status" value="1"/>
</dbReference>
<dbReference type="Gene3D" id="1.20.5.690">
    <property type="entry name" value="Importin-alpha, importin-beta-binding domain"/>
    <property type="match status" value="1"/>
</dbReference>
<evidence type="ECO:0000256" key="1">
    <source>
        <dbReference type="ARBA" id="ARBA00004123"/>
    </source>
</evidence>
<dbReference type="GO" id="GO:0035332">
    <property type="term" value="P:positive regulation of hippo signaling"/>
    <property type="evidence" value="ECO:0007669"/>
    <property type="project" value="Ensembl"/>
</dbReference>
<dbReference type="PIRSF" id="PIRSF005673">
    <property type="entry name" value="Importin_alpha"/>
    <property type="match status" value="1"/>
</dbReference>
<keyword evidence="15" id="KW-1185">Reference proteome</keyword>
<feature type="domain" description="IBB" evidence="13">
    <location>
        <begin position="1"/>
        <end position="58"/>
    </location>
</feature>
<organism evidence="14 15">
    <name type="scientific">Macaca mulatta</name>
    <name type="common">Rhesus macaque</name>
    <dbReference type="NCBI Taxonomy" id="9544"/>
    <lineage>
        <taxon>Eukaryota</taxon>
        <taxon>Metazoa</taxon>
        <taxon>Chordata</taxon>
        <taxon>Craniata</taxon>
        <taxon>Vertebrata</taxon>
        <taxon>Euteleostomi</taxon>
        <taxon>Mammalia</taxon>
        <taxon>Eutheria</taxon>
        <taxon>Euarchontoglires</taxon>
        <taxon>Primates</taxon>
        <taxon>Haplorrhini</taxon>
        <taxon>Catarrhini</taxon>
        <taxon>Cercopithecidae</taxon>
        <taxon>Cercopithecinae</taxon>
        <taxon>Macaca</taxon>
    </lineage>
</organism>
<dbReference type="Ensembl" id="ENSMMUT00000066756.2">
    <property type="protein sequence ID" value="ENSMMUP00000059492.2"/>
    <property type="gene ID" value="ENSMMUG00000018083.4"/>
</dbReference>
<accession>A0A1D5RGP8</accession>
<evidence type="ECO:0000313" key="16">
    <source>
        <dbReference type="VGNC" id="VGNC:74201"/>
    </source>
</evidence>
<dbReference type="SUPFAM" id="SSF48371">
    <property type="entry name" value="ARM repeat"/>
    <property type="match status" value="1"/>
</dbReference>
<comment type="function">
    <text evidence="11">Functions in nuclear protein import.</text>
</comment>
<dbReference type="InterPro" id="IPR032413">
    <property type="entry name" value="Arm_3"/>
</dbReference>
<keyword evidence="4 11" id="KW-0813">Transport</keyword>
<evidence type="ECO:0000256" key="6">
    <source>
        <dbReference type="ARBA" id="ARBA00022553"/>
    </source>
</evidence>